<gene>
    <name evidence="3" type="ORF">FOZ62_025691</name>
</gene>
<comment type="similarity">
    <text evidence="1">Belongs to the class-IV pyridoxal-phosphate-dependent aminotransferase family.</text>
</comment>
<feature type="signal peptide" evidence="2">
    <location>
        <begin position="1"/>
        <end position="20"/>
    </location>
</feature>
<dbReference type="InterPro" id="IPR050571">
    <property type="entry name" value="Class-IV_PLP-Dep_Aminotrnsfr"/>
</dbReference>
<dbReference type="Pfam" id="PF01063">
    <property type="entry name" value="Aminotran_4"/>
    <property type="match status" value="1"/>
</dbReference>
<dbReference type="GO" id="GO:0046394">
    <property type="term" value="P:carboxylic acid biosynthetic process"/>
    <property type="evidence" value="ECO:0007669"/>
    <property type="project" value="UniProtKB-ARBA"/>
</dbReference>
<name>A0A7J6SJV2_PEROL</name>
<dbReference type="Gene3D" id="3.30.470.10">
    <property type="match status" value="1"/>
</dbReference>
<dbReference type="Proteomes" id="UP000574390">
    <property type="component" value="Unassembled WGS sequence"/>
</dbReference>
<sequence>MMLSHHRGLASLTALPVCLAVASSDVSIDIFRDEHCFERTGTLLLEAAGEACYANTFDPDQSLAFNVKTVGFTPNNERFTVSLFKDDCKTPETKNSFGERFTVHSGACEPVLGTTYGIYTVRYRNEERTCHTADAATQGGCSLLRVAVYSRYDNTDCSGTPVKVEMKPASSGECLRAENGTQVYVLAASSSSNMTLQDFEGSHDCLEEPQRVINIFIGACYPLGIDQSFMWTISEPKRVVTGLSLATPQRASTLLPFMLILLLTSLVDPGRIRFYYYKMVANTDTPVLTKAEWMAKLDQRRESEDVKMTAMYSSYVGGITFDKSLMSLPLDDFMVHRGMGVYDTATVTNGHLWNFSIHCDRFLESARKAGIKSKWNRDDVYRIVDQVVAATALKEATVRLWMTAGPSGAFGINPEKCVEPCLYIVVFPSAYVDTAKPDAKIQVPADVVDEVTVSSDVVPFKPPMLASCKSNNYLLNAHLFMEAQKEGVATKLDPINLEYAFIDDGEIYRIVAVDGDICVVGSHTRECLYTTKKRMGQIRLQAWCYDAEHRRLFISYFYDHGRGFESSMNYELIGYCFPQSHVFLEMTLDTLSMRDLEGCSFCAAEDFLYLTFLSPVAVDVYYIRWAESKVAKLAYSLAIPANRGWSPPIIPCDSLYTFSSAPSSLDVLYMTTSIWHQARFRIVRSHPFIKFEAFRSVRAKAEGFEGRLIPILGSKPPLYVSRPRDGGTCYLRSANELRKLAEFDLGTHLPDYIIVDGRWTLGCLNPYYYWRRQYFHFMRFHPYVDE</sequence>
<dbReference type="EMBL" id="JABANM010014111">
    <property type="protein sequence ID" value="KAF4733188.1"/>
    <property type="molecule type" value="Genomic_DNA"/>
</dbReference>
<dbReference type="PANTHER" id="PTHR42743:SF22">
    <property type="entry name" value="D-AMINO-ACID TRANSAMINASE, CHLOROPLASTIC"/>
    <property type="match status" value="1"/>
</dbReference>
<protein>
    <recommendedName>
        <fullName evidence="5">Branched-chain-amino-acid aminotransferase</fullName>
    </recommendedName>
</protein>
<dbReference type="InterPro" id="IPR043131">
    <property type="entry name" value="BCAT-like_N"/>
</dbReference>
<reference evidence="3 4" key="1">
    <citation type="submission" date="2020-04" db="EMBL/GenBank/DDBJ databases">
        <title>Perkinsus olseni comparative genomics.</title>
        <authorList>
            <person name="Bogema D.R."/>
        </authorList>
    </citation>
    <scope>NUCLEOTIDE SEQUENCE [LARGE SCALE GENOMIC DNA]</scope>
    <source>
        <strain evidence="3">ATCC PRA-205</strain>
    </source>
</reference>
<dbReference type="InterPro" id="IPR001544">
    <property type="entry name" value="Aminotrans_IV"/>
</dbReference>
<dbReference type="PANTHER" id="PTHR42743">
    <property type="entry name" value="AMINO-ACID AMINOTRANSFERASE"/>
    <property type="match status" value="1"/>
</dbReference>
<feature type="chain" id="PRO_5029645245" description="Branched-chain-amino-acid aminotransferase" evidence="2">
    <location>
        <begin position="21"/>
        <end position="786"/>
    </location>
</feature>
<evidence type="ECO:0000256" key="1">
    <source>
        <dbReference type="ARBA" id="ARBA00009320"/>
    </source>
</evidence>
<proteinExistence type="inferred from homology"/>
<evidence type="ECO:0008006" key="5">
    <source>
        <dbReference type="Google" id="ProtNLM"/>
    </source>
</evidence>
<dbReference type="AlphaFoldDB" id="A0A7J6SJV2"/>
<evidence type="ECO:0000313" key="3">
    <source>
        <dbReference type="EMBL" id="KAF4733188.1"/>
    </source>
</evidence>
<evidence type="ECO:0000256" key="2">
    <source>
        <dbReference type="SAM" id="SignalP"/>
    </source>
</evidence>
<accession>A0A7J6SJV2</accession>
<organism evidence="3 4">
    <name type="scientific">Perkinsus olseni</name>
    <name type="common">Perkinsus atlanticus</name>
    <dbReference type="NCBI Taxonomy" id="32597"/>
    <lineage>
        <taxon>Eukaryota</taxon>
        <taxon>Sar</taxon>
        <taxon>Alveolata</taxon>
        <taxon>Perkinsozoa</taxon>
        <taxon>Perkinsea</taxon>
        <taxon>Perkinsida</taxon>
        <taxon>Perkinsidae</taxon>
        <taxon>Perkinsus</taxon>
    </lineage>
</organism>
<dbReference type="InterPro" id="IPR036038">
    <property type="entry name" value="Aminotransferase-like"/>
</dbReference>
<dbReference type="GO" id="GO:0003824">
    <property type="term" value="F:catalytic activity"/>
    <property type="evidence" value="ECO:0007669"/>
    <property type="project" value="InterPro"/>
</dbReference>
<dbReference type="SUPFAM" id="SSF56752">
    <property type="entry name" value="D-aminoacid aminotransferase-like PLP-dependent enzymes"/>
    <property type="match status" value="1"/>
</dbReference>
<keyword evidence="2" id="KW-0732">Signal</keyword>
<evidence type="ECO:0000313" key="4">
    <source>
        <dbReference type="Proteomes" id="UP000574390"/>
    </source>
</evidence>
<comment type="caution">
    <text evidence="3">The sequence shown here is derived from an EMBL/GenBank/DDBJ whole genome shotgun (WGS) entry which is preliminary data.</text>
</comment>